<dbReference type="RefSeq" id="WP_345194722.1">
    <property type="nucleotide sequence ID" value="NZ_BAABFL010000115.1"/>
</dbReference>
<protein>
    <submittedName>
        <fullName evidence="1">Uncharacterized protein</fullName>
    </submittedName>
</protein>
<accession>A0ABP8UYQ2</accession>
<sequence length="123" mass="13588">MTPLTDRPTKKQRLHAQAMATLHKAKVSFETKNNGAHLIVYSTYSVIDFWPGTGKWAVRLSHRKGNGLQSLLHLINAEEDIFGNDVCQECDGEGFIYEGGLSVNPEIDNRVPCSECNISGADI</sequence>
<evidence type="ECO:0000313" key="2">
    <source>
        <dbReference type="Proteomes" id="UP001500604"/>
    </source>
</evidence>
<reference evidence="2" key="1">
    <citation type="journal article" date="2019" name="Int. J. Syst. Evol. Microbiol.">
        <title>The Global Catalogue of Microorganisms (GCM) 10K type strain sequencing project: providing services to taxonomists for standard genome sequencing and annotation.</title>
        <authorList>
            <consortium name="The Broad Institute Genomics Platform"/>
            <consortium name="The Broad Institute Genome Sequencing Center for Infectious Disease"/>
            <person name="Wu L."/>
            <person name="Ma J."/>
        </authorList>
    </citation>
    <scope>NUCLEOTIDE SEQUENCE [LARGE SCALE GENOMIC DNA]</scope>
    <source>
        <strain evidence="2">JCM 17805</strain>
    </source>
</reference>
<dbReference type="EMBL" id="BAABFL010000115">
    <property type="protein sequence ID" value="GAA4648975.1"/>
    <property type="molecule type" value="Genomic_DNA"/>
</dbReference>
<comment type="caution">
    <text evidence="1">The sequence shown here is derived from an EMBL/GenBank/DDBJ whole genome shotgun (WGS) entry which is preliminary data.</text>
</comment>
<keyword evidence="2" id="KW-1185">Reference proteome</keyword>
<gene>
    <name evidence="1" type="ORF">GCM10023116_12490</name>
</gene>
<proteinExistence type="predicted"/>
<evidence type="ECO:0000313" key="1">
    <source>
        <dbReference type="EMBL" id="GAA4648975.1"/>
    </source>
</evidence>
<organism evidence="1 2">
    <name type="scientific">Kistimonas scapharcae</name>
    <dbReference type="NCBI Taxonomy" id="1036133"/>
    <lineage>
        <taxon>Bacteria</taxon>
        <taxon>Pseudomonadati</taxon>
        <taxon>Pseudomonadota</taxon>
        <taxon>Gammaproteobacteria</taxon>
        <taxon>Oceanospirillales</taxon>
        <taxon>Endozoicomonadaceae</taxon>
        <taxon>Kistimonas</taxon>
    </lineage>
</organism>
<name>A0ABP8UYQ2_9GAMM</name>
<dbReference type="Proteomes" id="UP001500604">
    <property type="component" value="Unassembled WGS sequence"/>
</dbReference>